<comment type="pathway">
    <text evidence="2">Lipid metabolism.</text>
</comment>
<evidence type="ECO:0000313" key="16">
    <source>
        <dbReference type="Proteomes" id="UP000273405"/>
    </source>
</evidence>
<dbReference type="EMBL" id="RAWG01000179">
    <property type="protein sequence ID" value="RKH38934.1"/>
    <property type="molecule type" value="Genomic_DNA"/>
</dbReference>
<evidence type="ECO:0000313" key="15">
    <source>
        <dbReference type="EMBL" id="RKH38934.1"/>
    </source>
</evidence>
<evidence type="ECO:0000256" key="9">
    <source>
        <dbReference type="ARBA" id="ARBA00023098"/>
    </source>
</evidence>
<dbReference type="RefSeq" id="WP_120627785.1">
    <property type="nucleotide sequence ID" value="NZ_RAWG01000179.1"/>
</dbReference>
<accession>A0A3A8NHM9</accession>
<keyword evidence="11" id="KW-0594">Phospholipid biosynthesis</keyword>
<evidence type="ECO:0000256" key="6">
    <source>
        <dbReference type="ARBA" id="ARBA00022692"/>
    </source>
</evidence>
<evidence type="ECO:0000256" key="2">
    <source>
        <dbReference type="ARBA" id="ARBA00005189"/>
    </source>
</evidence>
<evidence type="ECO:0000256" key="12">
    <source>
        <dbReference type="ARBA" id="ARBA00023264"/>
    </source>
</evidence>
<comment type="subcellular location">
    <subcellularLocation>
        <location evidence="1">Endoplasmic reticulum membrane</location>
        <topology evidence="1">Multi-pass membrane protein</topology>
    </subcellularLocation>
</comment>
<gene>
    <name evidence="15" type="ORF">D7X12_24950</name>
</gene>
<comment type="caution">
    <text evidence="15">The sequence shown here is derived from an EMBL/GenBank/DDBJ whole genome shotgun (WGS) entry which is preliminary data.</text>
</comment>
<keyword evidence="9" id="KW-0443">Lipid metabolism</keyword>
<proteinExistence type="inferred from homology"/>
<dbReference type="AlphaFoldDB" id="A0A3A8NHM9"/>
<keyword evidence="10 14" id="KW-0472">Membrane</keyword>
<dbReference type="PROSITE" id="PS00379">
    <property type="entry name" value="CDP_ALCOHOL_P_TRANSF"/>
    <property type="match status" value="1"/>
</dbReference>
<reference evidence="16" key="1">
    <citation type="submission" date="2018-09" db="EMBL/GenBank/DDBJ databases">
        <authorList>
            <person name="Livingstone P.G."/>
            <person name="Whitworth D.E."/>
        </authorList>
    </citation>
    <scope>NUCLEOTIDE SEQUENCE [LARGE SCALE GENOMIC DNA]</scope>
    <source>
        <strain evidence="16">CA040B</strain>
    </source>
</reference>
<comment type="similarity">
    <text evidence="3 13">Belongs to the CDP-alcohol phosphatidyltransferase class-I family.</text>
</comment>
<dbReference type="Proteomes" id="UP000273405">
    <property type="component" value="Unassembled WGS sequence"/>
</dbReference>
<evidence type="ECO:0000256" key="1">
    <source>
        <dbReference type="ARBA" id="ARBA00004477"/>
    </source>
</evidence>
<evidence type="ECO:0000256" key="13">
    <source>
        <dbReference type="RuleBase" id="RU003750"/>
    </source>
</evidence>
<dbReference type="Pfam" id="PF01066">
    <property type="entry name" value="CDP-OH_P_transf"/>
    <property type="match status" value="1"/>
</dbReference>
<keyword evidence="5 13" id="KW-0808">Transferase</keyword>
<evidence type="ECO:0000256" key="14">
    <source>
        <dbReference type="SAM" id="Phobius"/>
    </source>
</evidence>
<evidence type="ECO:0000256" key="8">
    <source>
        <dbReference type="ARBA" id="ARBA00022989"/>
    </source>
</evidence>
<evidence type="ECO:0000256" key="10">
    <source>
        <dbReference type="ARBA" id="ARBA00023136"/>
    </source>
</evidence>
<organism evidence="15 16">
    <name type="scientific">Corallococcus sicarius</name>
    <dbReference type="NCBI Taxonomy" id="2316726"/>
    <lineage>
        <taxon>Bacteria</taxon>
        <taxon>Pseudomonadati</taxon>
        <taxon>Myxococcota</taxon>
        <taxon>Myxococcia</taxon>
        <taxon>Myxococcales</taxon>
        <taxon>Cystobacterineae</taxon>
        <taxon>Myxococcaceae</taxon>
        <taxon>Corallococcus</taxon>
    </lineage>
</organism>
<dbReference type="PANTHER" id="PTHR14269:SF61">
    <property type="entry name" value="CDP-DIACYLGLYCEROL--SERINE O-PHOSPHATIDYLTRANSFERASE"/>
    <property type="match status" value="1"/>
</dbReference>
<dbReference type="InterPro" id="IPR048254">
    <property type="entry name" value="CDP_ALCOHOL_P_TRANSF_CS"/>
</dbReference>
<name>A0A3A8NHM9_9BACT</name>
<dbReference type="GO" id="GO:0031090">
    <property type="term" value="C:organelle membrane"/>
    <property type="evidence" value="ECO:0007669"/>
    <property type="project" value="UniProtKB-ARBA"/>
</dbReference>
<evidence type="ECO:0000256" key="4">
    <source>
        <dbReference type="ARBA" id="ARBA00022516"/>
    </source>
</evidence>
<keyword evidence="6 14" id="KW-0812">Transmembrane</keyword>
<protein>
    <submittedName>
        <fullName evidence="15">CDP-diacylglycerol--serine O-phosphatidyltransferase</fullName>
    </submittedName>
</protein>
<keyword evidence="4" id="KW-0444">Lipid biosynthesis</keyword>
<dbReference type="InterPro" id="IPR043130">
    <property type="entry name" value="CDP-OH_PTrfase_TM_dom"/>
</dbReference>
<feature type="transmembrane region" description="Helical" evidence="14">
    <location>
        <begin position="21"/>
        <end position="44"/>
    </location>
</feature>
<evidence type="ECO:0000256" key="11">
    <source>
        <dbReference type="ARBA" id="ARBA00023209"/>
    </source>
</evidence>
<dbReference type="GO" id="GO:0005737">
    <property type="term" value="C:cytoplasm"/>
    <property type="evidence" value="ECO:0007669"/>
    <property type="project" value="UniProtKB-ARBA"/>
</dbReference>
<dbReference type="InterPro" id="IPR050324">
    <property type="entry name" value="CDP-alcohol_PTase-I"/>
</dbReference>
<keyword evidence="16" id="KW-1185">Reference proteome</keyword>
<dbReference type="PANTHER" id="PTHR14269">
    <property type="entry name" value="CDP-DIACYLGLYCEROL--GLYCEROL-3-PHOSPHATE 3-PHOSPHATIDYLTRANSFERASE-RELATED"/>
    <property type="match status" value="1"/>
</dbReference>
<evidence type="ECO:0000256" key="3">
    <source>
        <dbReference type="ARBA" id="ARBA00010441"/>
    </source>
</evidence>
<dbReference type="GO" id="GO:0016780">
    <property type="term" value="F:phosphotransferase activity, for other substituted phosphate groups"/>
    <property type="evidence" value="ECO:0007669"/>
    <property type="project" value="InterPro"/>
</dbReference>
<evidence type="ECO:0000256" key="5">
    <source>
        <dbReference type="ARBA" id="ARBA00022679"/>
    </source>
</evidence>
<evidence type="ECO:0000256" key="7">
    <source>
        <dbReference type="ARBA" id="ARBA00022824"/>
    </source>
</evidence>
<sequence length="217" mass="23202">MTTEPSPAPPARRPRRHFSMIRTFVLADFVTLGNGFAGAGAILASMQALATANPRWLWVAFALMPVALVMDVADGRIARWRFRKSPLGADLDSLADVISFGMAPAALAFAVGLRGSLDVAALLYFVACGISRLARFNVTSAELSDGTGKVKYFEGTPIPTSLLLVMVLAVAMWQGRIGDALWGGVWDIGPLQLHPLALLYVASGSAMISKTLRIPKF</sequence>
<dbReference type="Gene3D" id="1.20.120.1760">
    <property type="match status" value="1"/>
</dbReference>
<keyword evidence="12" id="KW-1208">Phospholipid metabolism</keyword>
<dbReference type="InterPro" id="IPR000462">
    <property type="entry name" value="CDP-OH_P_trans"/>
</dbReference>
<dbReference type="OrthoDB" id="9777147at2"/>
<dbReference type="FunFam" id="1.20.120.1760:FF:000022">
    <property type="entry name" value="CDP-diacylglycerol--serine O-phosphatidyltransferase"/>
    <property type="match status" value="1"/>
</dbReference>
<feature type="transmembrane region" description="Helical" evidence="14">
    <location>
        <begin position="56"/>
        <end position="73"/>
    </location>
</feature>
<keyword evidence="8 14" id="KW-1133">Transmembrane helix</keyword>
<dbReference type="GO" id="GO:0046474">
    <property type="term" value="P:glycerophospholipid biosynthetic process"/>
    <property type="evidence" value="ECO:0007669"/>
    <property type="project" value="UniProtKB-ARBA"/>
</dbReference>
<keyword evidence="7" id="KW-0256">Endoplasmic reticulum</keyword>